<keyword evidence="8" id="KW-0675">Receptor</keyword>
<evidence type="ECO:0000256" key="6">
    <source>
        <dbReference type="ARBA" id="ARBA00022989"/>
    </source>
</evidence>
<dbReference type="GO" id="GO:0007165">
    <property type="term" value="P:signal transduction"/>
    <property type="evidence" value="ECO:0007669"/>
    <property type="project" value="UniProtKB-KW"/>
</dbReference>
<accession>A0A151WNE3</accession>
<evidence type="ECO:0000256" key="5">
    <source>
        <dbReference type="ARBA" id="ARBA00022725"/>
    </source>
</evidence>
<feature type="transmembrane region" description="Helical" evidence="10">
    <location>
        <begin position="739"/>
        <end position="755"/>
    </location>
</feature>
<dbReference type="Pfam" id="PF02949">
    <property type="entry name" value="7tm_6"/>
    <property type="match status" value="1"/>
</dbReference>
<feature type="transmembrane region" description="Helical" evidence="10">
    <location>
        <begin position="684"/>
        <end position="702"/>
    </location>
</feature>
<keyword evidence="7 10" id="KW-0472">Membrane</keyword>
<evidence type="ECO:0000256" key="7">
    <source>
        <dbReference type="ARBA" id="ARBA00023136"/>
    </source>
</evidence>
<feature type="transmembrane region" description="Helical" evidence="10">
    <location>
        <begin position="632"/>
        <end position="654"/>
    </location>
</feature>
<feature type="transmembrane region" description="Helical" evidence="10">
    <location>
        <begin position="404"/>
        <end position="422"/>
    </location>
</feature>
<keyword evidence="9" id="KW-0807">Transducer</keyword>
<gene>
    <name evidence="11" type="ORF">ALC60_11586</name>
</gene>
<feature type="transmembrane region" description="Helical" evidence="10">
    <location>
        <begin position="714"/>
        <end position="733"/>
    </location>
</feature>
<feature type="transmembrane region" description="Helical" evidence="10">
    <location>
        <begin position="831"/>
        <end position="849"/>
    </location>
</feature>
<name>A0A151WNE3_9HYME</name>
<evidence type="ECO:0000256" key="8">
    <source>
        <dbReference type="ARBA" id="ARBA00023170"/>
    </source>
</evidence>
<evidence type="ECO:0000256" key="10">
    <source>
        <dbReference type="SAM" id="Phobius"/>
    </source>
</evidence>
<feature type="transmembrane region" description="Helical" evidence="10">
    <location>
        <begin position="61"/>
        <end position="80"/>
    </location>
</feature>
<feature type="transmembrane region" description="Helical" evidence="10">
    <location>
        <begin position="122"/>
        <end position="143"/>
    </location>
</feature>
<keyword evidence="12" id="KW-1185">Reference proteome</keyword>
<feature type="transmembrane region" description="Helical" evidence="10">
    <location>
        <begin position="174"/>
        <end position="195"/>
    </location>
</feature>
<dbReference type="AlphaFoldDB" id="A0A151WNE3"/>
<keyword evidence="5" id="KW-0552">Olfaction</keyword>
<dbReference type="GO" id="GO:0005549">
    <property type="term" value="F:odorant binding"/>
    <property type="evidence" value="ECO:0007669"/>
    <property type="project" value="InterPro"/>
</dbReference>
<dbReference type="InterPro" id="IPR004117">
    <property type="entry name" value="7tm6_olfct_rcpt"/>
</dbReference>
<feature type="transmembrane region" description="Helical" evidence="10">
    <location>
        <begin position="767"/>
        <end position="784"/>
    </location>
</feature>
<sequence>MERPKEHYYKFNRFVLSVSGLWPYQSEWSANLMRAVIIIFMLSSAFFQISSMFTSEVTLDFIVDGIPSLLFTLGSLSNLYSRIIYIDKFRELFERMWQDWALQKTHDEIKIMHEHAEISRLFTFYYIILAYINIVGYNIWLFIPEILDIMSPMNESRPRRRPFNAEFFVDEEQYFYFIRFHICLVLIIIPIVYIASSMLFLTLTQHICGMCELLGSIKLFLDIYIPKFLDISVKSFRVEKITLLKYNSAIFDQSLKIIFLSRRLITCFQLLSLFMSNITANFIIDMIPAFVPVMGSLSQMYARVGHAGKLRDLFEHMWNDWRLRKTNYEIKIMQKHAETSRLLTLYYLLIQYVAVIGYNTWLVLPDVLDIISPINESRPRILPFKAEFFIDQGRYFNLIRSHTCIVIFILSLIFLAVSTLYVTLTQHAYGMFELLGFVAMIEFYHTIPFLMDIIGLVLTMSLALTQIFITTGDMERVFRSISVAFLTLIHLFVSNYMGQRVTDASSSACEKVYNSAWYSASASEQKSLLLIMKRRFHPLILTACRFYVMSLQNFGMMLTFSTANITMDFIIDVMAEFIPTIAGLSHIYARINRIDKLKDLFERIRDDWKLQKTSSEINIMHKYAETSRLFSLYYLILYIVMIACNLQMFLPYILDVILPMNESRSRTQPFQLEFFAFEEQYPTLINLYVFIMIIVTSIIFCANSTLCVTLTQHACGMCELLGFIGMIEIYHTVPFLMDIIELILVLSLALTQILTTGGDIDRAFRSISLSIIAVVYLFISNYMAQKVTDMSLNVCEKVNCYDRPPLCASESPIATIRALIYVRHQNHAPQSATIVFSLLTIFLLTFFYSQSRSQHATNSTQFRFMSSPPTTTPTVLTPSGTQAGIPLHFVQPYCRRVKADWLGYILFADYLEQITHTYAHTCLVKLFYNGSDFLYPYDY</sequence>
<evidence type="ECO:0000256" key="2">
    <source>
        <dbReference type="ARBA" id="ARBA00022475"/>
    </source>
</evidence>
<evidence type="ECO:0000256" key="9">
    <source>
        <dbReference type="ARBA" id="ARBA00023224"/>
    </source>
</evidence>
<evidence type="ECO:0000256" key="3">
    <source>
        <dbReference type="ARBA" id="ARBA00022606"/>
    </source>
</evidence>
<dbReference type="Proteomes" id="UP000075809">
    <property type="component" value="Unassembled WGS sequence"/>
</dbReference>
<dbReference type="PANTHER" id="PTHR21137:SF35">
    <property type="entry name" value="ODORANT RECEPTOR 19A-RELATED"/>
    <property type="match status" value="1"/>
</dbReference>
<protein>
    <recommendedName>
        <fullName evidence="13">Odorant receptor 13a</fullName>
    </recommendedName>
</protein>
<organism evidence="11 12">
    <name type="scientific">Mycetomoellerius zeteki</name>
    <dbReference type="NCBI Taxonomy" id="64791"/>
    <lineage>
        <taxon>Eukaryota</taxon>
        <taxon>Metazoa</taxon>
        <taxon>Ecdysozoa</taxon>
        <taxon>Arthropoda</taxon>
        <taxon>Hexapoda</taxon>
        <taxon>Insecta</taxon>
        <taxon>Pterygota</taxon>
        <taxon>Neoptera</taxon>
        <taxon>Endopterygota</taxon>
        <taxon>Hymenoptera</taxon>
        <taxon>Apocrita</taxon>
        <taxon>Aculeata</taxon>
        <taxon>Formicoidea</taxon>
        <taxon>Formicidae</taxon>
        <taxon>Myrmicinae</taxon>
        <taxon>Mycetomoellerius</taxon>
    </lineage>
</organism>
<proteinExistence type="predicted"/>
<evidence type="ECO:0008006" key="13">
    <source>
        <dbReference type="Google" id="ProtNLM"/>
    </source>
</evidence>
<dbReference type="EMBL" id="KQ982909">
    <property type="protein sequence ID" value="KYQ49340.1"/>
    <property type="molecule type" value="Genomic_DNA"/>
</dbReference>
<evidence type="ECO:0000313" key="11">
    <source>
        <dbReference type="EMBL" id="KYQ49340.1"/>
    </source>
</evidence>
<feature type="transmembrane region" description="Helical" evidence="10">
    <location>
        <begin position="453"/>
        <end position="471"/>
    </location>
</feature>
<keyword evidence="2" id="KW-1003">Cell membrane</keyword>
<keyword evidence="6 10" id="KW-1133">Transmembrane helix</keyword>
<evidence type="ECO:0000256" key="1">
    <source>
        <dbReference type="ARBA" id="ARBA00004651"/>
    </source>
</evidence>
<keyword evidence="3" id="KW-0716">Sensory transduction</keyword>
<reference evidence="11 12" key="1">
    <citation type="submission" date="2015-09" db="EMBL/GenBank/DDBJ databases">
        <title>Trachymyrmex zeteki WGS genome.</title>
        <authorList>
            <person name="Nygaard S."/>
            <person name="Hu H."/>
            <person name="Boomsma J."/>
            <person name="Zhang G."/>
        </authorList>
    </citation>
    <scope>NUCLEOTIDE SEQUENCE [LARGE SCALE GENOMIC DNA]</scope>
    <source>
        <strain evidence="11">Tzet28-1</strain>
        <tissue evidence="11">Whole body</tissue>
    </source>
</reference>
<feature type="transmembrane region" description="Helical" evidence="10">
    <location>
        <begin position="569"/>
        <end position="589"/>
    </location>
</feature>
<dbReference type="PANTHER" id="PTHR21137">
    <property type="entry name" value="ODORANT RECEPTOR"/>
    <property type="match status" value="1"/>
</dbReference>
<feature type="transmembrane region" description="Helical" evidence="10">
    <location>
        <begin position="264"/>
        <end position="284"/>
    </location>
</feature>
<evidence type="ECO:0000313" key="12">
    <source>
        <dbReference type="Proteomes" id="UP000075809"/>
    </source>
</evidence>
<dbReference type="GO" id="GO:0004984">
    <property type="term" value="F:olfactory receptor activity"/>
    <property type="evidence" value="ECO:0007669"/>
    <property type="project" value="InterPro"/>
</dbReference>
<dbReference type="GO" id="GO:0005886">
    <property type="term" value="C:plasma membrane"/>
    <property type="evidence" value="ECO:0007669"/>
    <property type="project" value="UniProtKB-SubCell"/>
</dbReference>
<feature type="transmembrane region" description="Helical" evidence="10">
    <location>
        <begin position="32"/>
        <end position="49"/>
    </location>
</feature>
<feature type="transmembrane region" description="Helical" evidence="10">
    <location>
        <begin position="477"/>
        <end position="497"/>
    </location>
</feature>
<keyword evidence="4 10" id="KW-0812">Transmembrane</keyword>
<evidence type="ECO:0000256" key="4">
    <source>
        <dbReference type="ARBA" id="ARBA00022692"/>
    </source>
</evidence>
<feature type="transmembrane region" description="Helical" evidence="10">
    <location>
        <begin position="345"/>
        <end position="364"/>
    </location>
</feature>
<comment type="subcellular location">
    <subcellularLocation>
        <location evidence="1">Cell membrane</location>
        <topology evidence="1">Multi-pass membrane protein</topology>
    </subcellularLocation>
</comment>